<feature type="non-terminal residue" evidence="2">
    <location>
        <position position="74"/>
    </location>
</feature>
<sequence length="74" mass="8697">MTYVRSLAINKPLHREKEHFGLLTMQLWFSKNQFRLTITSVHNKLVSSNNHQLTNPRTHQLKNPSTQKLINSKT</sequence>
<dbReference type="EMBL" id="QJJX01000004">
    <property type="protein sequence ID" value="PXX23882.1"/>
    <property type="molecule type" value="Genomic_DNA"/>
</dbReference>
<dbReference type="AlphaFoldDB" id="A0A318HZT0"/>
<evidence type="ECO:0000313" key="3">
    <source>
        <dbReference type="Proteomes" id="UP000248314"/>
    </source>
</evidence>
<feature type="region of interest" description="Disordered" evidence="1">
    <location>
        <begin position="49"/>
        <end position="74"/>
    </location>
</feature>
<evidence type="ECO:0000313" key="2">
    <source>
        <dbReference type="EMBL" id="PXX23882.1"/>
    </source>
</evidence>
<evidence type="ECO:0000256" key="1">
    <source>
        <dbReference type="SAM" id="MobiDB-lite"/>
    </source>
</evidence>
<organism evidence="2 3">
    <name type="scientific">Hoylesella shahii DSM 15611 = JCM 12083</name>
    <dbReference type="NCBI Taxonomy" id="1122991"/>
    <lineage>
        <taxon>Bacteria</taxon>
        <taxon>Pseudomonadati</taxon>
        <taxon>Bacteroidota</taxon>
        <taxon>Bacteroidia</taxon>
        <taxon>Bacteroidales</taxon>
        <taxon>Prevotellaceae</taxon>
        <taxon>Hoylesella</taxon>
    </lineage>
</organism>
<comment type="caution">
    <text evidence="2">The sequence shown here is derived from an EMBL/GenBank/DDBJ whole genome shotgun (WGS) entry which is preliminary data.</text>
</comment>
<reference evidence="2 3" key="1">
    <citation type="submission" date="2018-05" db="EMBL/GenBank/DDBJ databases">
        <title>Genomic Encyclopedia of Type Strains, Phase I: the one thousand microbial genomes (KMG-I) project.</title>
        <authorList>
            <person name="Kyrpides N."/>
        </authorList>
    </citation>
    <scope>NUCLEOTIDE SEQUENCE [LARGE SCALE GENOMIC DNA]</scope>
    <source>
        <strain evidence="2 3">DSM 15611</strain>
    </source>
</reference>
<proteinExistence type="predicted"/>
<accession>A0A318HZT0</accession>
<gene>
    <name evidence="2" type="ORF">EJ73_00477</name>
</gene>
<protein>
    <submittedName>
        <fullName evidence="2">Uncharacterized protein</fullName>
    </submittedName>
</protein>
<keyword evidence="3" id="KW-1185">Reference proteome</keyword>
<dbReference type="Proteomes" id="UP000248314">
    <property type="component" value="Unassembled WGS sequence"/>
</dbReference>
<name>A0A318HZT0_9BACT</name>